<evidence type="ECO:0000256" key="3">
    <source>
        <dbReference type="PROSITE-ProRule" id="PRU01091"/>
    </source>
</evidence>
<dbReference type="CDD" id="cd00156">
    <property type="entry name" value="REC"/>
    <property type="match status" value="1"/>
</dbReference>
<organism evidence="7 8">
    <name type="scientific">Microbulbifer elongatus</name>
    <dbReference type="NCBI Taxonomy" id="86173"/>
    <lineage>
        <taxon>Bacteria</taxon>
        <taxon>Pseudomonadati</taxon>
        <taxon>Pseudomonadota</taxon>
        <taxon>Gammaproteobacteria</taxon>
        <taxon>Cellvibrionales</taxon>
        <taxon>Microbulbiferaceae</taxon>
        <taxon>Microbulbifer</taxon>
    </lineage>
</organism>
<dbReference type="SMART" id="SM00862">
    <property type="entry name" value="Trans_reg_C"/>
    <property type="match status" value="1"/>
</dbReference>
<dbReference type="InterPro" id="IPR016032">
    <property type="entry name" value="Sig_transdc_resp-reg_C-effctor"/>
</dbReference>
<dbReference type="InterPro" id="IPR001867">
    <property type="entry name" value="OmpR/PhoB-type_DNA-bd"/>
</dbReference>
<dbReference type="Pfam" id="PF00072">
    <property type="entry name" value="Response_reg"/>
    <property type="match status" value="1"/>
</dbReference>
<dbReference type="InterPro" id="IPR036388">
    <property type="entry name" value="WH-like_DNA-bd_sf"/>
</dbReference>
<feature type="domain" description="OmpR/PhoB-type" evidence="6">
    <location>
        <begin position="1"/>
        <end position="98"/>
    </location>
</feature>
<protein>
    <submittedName>
        <fullName evidence="7">Winged helix-turn-helix domain-containing protein</fullName>
    </submittedName>
</protein>
<keyword evidence="2" id="KW-0597">Phosphoprotein</keyword>
<feature type="transmembrane region" description="Helical" evidence="4">
    <location>
        <begin position="155"/>
        <end position="176"/>
    </location>
</feature>
<keyword evidence="4" id="KW-1133">Transmembrane helix</keyword>
<keyword evidence="4" id="KW-0472">Membrane</keyword>
<evidence type="ECO:0000313" key="7">
    <source>
        <dbReference type="EMBL" id="MCQ3828041.1"/>
    </source>
</evidence>
<dbReference type="EMBL" id="JACASI010000009">
    <property type="protein sequence ID" value="MCQ3828041.1"/>
    <property type="molecule type" value="Genomic_DNA"/>
</dbReference>
<evidence type="ECO:0000259" key="5">
    <source>
        <dbReference type="PROSITE" id="PS50110"/>
    </source>
</evidence>
<proteinExistence type="predicted"/>
<evidence type="ECO:0000256" key="4">
    <source>
        <dbReference type="SAM" id="Phobius"/>
    </source>
</evidence>
<accession>A0ABT1NVX0</accession>
<keyword evidence="4" id="KW-0812">Transmembrane</keyword>
<dbReference type="Gene3D" id="1.10.10.10">
    <property type="entry name" value="Winged helix-like DNA-binding domain superfamily/Winged helix DNA-binding domain"/>
    <property type="match status" value="1"/>
</dbReference>
<keyword evidence="1 3" id="KW-0238">DNA-binding</keyword>
<dbReference type="InterPro" id="IPR011006">
    <property type="entry name" value="CheY-like_superfamily"/>
</dbReference>
<gene>
    <name evidence="7" type="ORF">HXX02_01140</name>
</gene>
<sequence>MQYRFDRFVLDLTHLRLTADGQAVDADARQLQLLGLLIAAYPECLSRQSLLDQLWPETVVSQWSLGRLVSDTRKLFRELAFCGELIETQHGRGYRLAPEVAKQLHRVAASAETGAEGETAPVAQARSAEAAAAPAPDVGVPSSQIAAAGVREGNFWRLFSAVAVVVVATALVVYLITARRIPDDGAPLVIGEAPGVRGRILWVDDNPDNNLSERRHFESRDIAIYLATNTEDAMTLLSMYRYDAVISDMGRGEEPLAGFKLMERIRGKRDDTPYFLYTIMPSKAQRQLVEQRGGNGVAVTPEELYGMVLPLFDERSASAASKP</sequence>
<dbReference type="SUPFAM" id="SSF52172">
    <property type="entry name" value="CheY-like"/>
    <property type="match status" value="1"/>
</dbReference>
<evidence type="ECO:0000256" key="2">
    <source>
        <dbReference type="PROSITE-ProRule" id="PRU00169"/>
    </source>
</evidence>
<dbReference type="PROSITE" id="PS50110">
    <property type="entry name" value="RESPONSE_REGULATORY"/>
    <property type="match status" value="1"/>
</dbReference>
<reference evidence="7" key="1">
    <citation type="thesis" date="2020" institute="Technische Universitat Dresden" country="Dresden, Germany">
        <title>The Agarolytic System of Microbulbifer elongatus PORT2, Isolated from Batu Karas, Pangandaran West Java Indonesia.</title>
        <authorList>
            <person name="Anggraeni S.R."/>
        </authorList>
    </citation>
    <scope>NUCLEOTIDE SEQUENCE</scope>
    <source>
        <strain evidence="7">PORT2</strain>
    </source>
</reference>
<evidence type="ECO:0000313" key="8">
    <source>
        <dbReference type="Proteomes" id="UP001205566"/>
    </source>
</evidence>
<keyword evidence="8" id="KW-1185">Reference proteome</keyword>
<feature type="modified residue" description="4-aspartylphosphate" evidence="2">
    <location>
        <position position="248"/>
    </location>
</feature>
<dbReference type="PROSITE" id="PS51755">
    <property type="entry name" value="OMPR_PHOB"/>
    <property type="match status" value="1"/>
</dbReference>
<name>A0ABT1NVX0_9GAMM</name>
<feature type="DNA-binding region" description="OmpR/PhoB-type" evidence="3">
    <location>
        <begin position="1"/>
        <end position="98"/>
    </location>
</feature>
<dbReference type="SUPFAM" id="SSF46894">
    <property type="entry name" value="C-terminal effector domain of the bipartite response regulators"/>
    <property type="match status" value="1"/>
</dbReference>
<feature type="domain" description="Response regulatory" evidence="5">
    <location>
        <begin position="199"/>
        <end position="315"/>
    </location>
</feature>
<evidence type="ECO:0000256" key="1">
    <source>
        <dbReference type="ARBA" id="ARBA00023125"/>
    </source>
</evidence>
<dbReference type="Gene3D" id="3.40.50.2300">
    <property type="match status" value="1"/>
</dbReference>
<dbReference type="Pfam" id="PF00486">
    <property type="entry name" value="Trans_reg_C"/>
    <property type="match status" value="1"/>
</dbReference>
<dbReference type="RefSeq" id="WP_255872944.1">
    <property type="nucleotide sequence ID" value="NZ_JACASI010000009.1"/>
</dbReference>
<dbReference type="Proteomes" id="UP001205566">
    <property type="component" value="Unassembled WGS sequence"/>
</dbReference>
<comment type="caution">
    <text evidence="7">The sequence shown here is derived from an EMBL/GenBank/DDBJ whole genome shotgun (WGS) entry which is preliminary data.</text>
</comment>
<evidence type="ECO:0000259" key="6">
    <source>
        <dbReference type="PROSITE" id="PS51755"/>
    </source>
</evidence>
<dbReference type="InterPro" id="IPR001789">
    <property type="entry name" value="Sig_transdc_resp-reg_receiver"/>
</dbReference>